<dbReference type="InterPro" id="IPR000182">
    <property type="entry name" value="GNAT_dom"/>
</dbReference>
<feature type="domain" description="N-acetyltransferase" evidence="1">
    <location>
        <begin position="6"/>
        <end position="150"/>
    </location>
</feature>
<dbReference type="SUPFAM" id="SSF55729">
    <property type="entry name" value="Acyl-CoA N-acyltransferases (Nat)"/>
    <property type="match status" value="1"/>
</dbReference>
<sequence>MMERSIDIRQATLNDAEGIAMVKRLVWPGEDVNVAQISRAIAHEQHVTHAAVDGTTIVGFVDGFLIYNPSLHLRWEVDLLAIHPAYRGRQYGARLVEQTTQVGRQRGPHVVRGLIRVNNIASQRTFARCAYRQTPTSKHCMSPRLSVKRPPSMPLLRTGTQFRSRLLRTVDGGWKRHCRNRKTPCFHA</sequence>
<dbReference type="Proteomes" id="UP000030661">
    <property type="component" value="Unassembled WGS sequence"/>
</dbReference>
<evidence type="ECO:0000259" key="1">
    <source>
        <dbReference type="PROSITE" id="PS51186"/>
    </source>
</evidence>
<accession>A0A081BYR2</accession>
<dbReference type="Gene3D" id="3.40.630.30">
    <property type="match status" value="1"/>
</dbReference>
<dbReference type="HOGENOM" id="CLU_1438470_0_0_0"/>
<dbReference type="EMBL" id="DF820466">
    <property type="protein sequence ID" value="GAK57467.1"/>
    <property type="molecule type" value="Genomic_DNA"/>
</dbReference>
<keyword evidence="2" id="KW-0808">Transferase</keyword>
<evidence type="ECO:0000313" key="2">
    <source>
        <dbReference type="EMBL" id="GAK57467.1"/>
    </source>
</evidence>
<gene>
    <name evidence="2" type="ORF">U27_04434</name>
</gene>
<evidence type="ECO:0000313" key="3">
    <source>
        <dbReference type="Proteomes" id="UP000030661"/>
    </source>
</evidence>
<organism evidence="2">
    <name type="scientific">Vecturithrix granuli</name>
    <dbReference type="NCBI Taxonomy" id="1499967"/>
    <lineage>
        <taxon>Bacteria</taxon>
        <taxon>Candidatus Moduliflexota</taxon>
        <taxon>Candidatus Vecturitrichia</taxon>
        <taxon>Candidatus Vecturitrichales</taxon>
        <taxon>Candidatus Vecturitrichaceae</taxon>
        <taxon>Candidatus Vecturithrix</taxon>
    </lineage>
</organism>
<name>A0A081BYR2_VECG1</name>
<keyword evidence="3" id="KW-1185">Reference proteome</keyword>
<proteinExistence type="predicted"/>
<protein>
    <submittedName>
        <fullName evidence="2">Acetyltransferase</fullName>
    </submittedName>
</protein>
<dbReference type="CDD" id="cd04301">
    <property type="entry name" value="NAT_SF"/>
    <property type="match status" value="1"/>
</dbReference>
<dbReference type="AlphaFoldDB" id="A0A081BYR2"/>
<dbReference type="PROSITE" id="PS51186">
    <property type="entry name" value="GNAT"/>
    <property type="match status" value="1"/>
</dbReference>
<dbReference type="GO" id="GO:0016747">
    <property type="term" value="F:acyltransferase activity, transferring groups other than amino-acyl groups"/>
    <property type="evidence" value="ECO:0007669"/>
    <property type="project" value="InterPro"/>
</dbReference>
<dbReference type="InterPro" id="IPR016181">
    <property type="entry name" value="Acyl_CoA_acyltransferase"/>
</dbReference>
<dbReference type="STRING" id="1499967.U27_04434"/>
<reference evidence="2" key="1">
    <citation type="journal article" date="2015" name="PeerJ">
        <title>First genomic representation of candidate bacterial phylum KSB3 points to enhanced environmental sensing as a trigger of wastewater bulking.</title>
        <authorList>
            <person name="Sekiguchi Y."/>
            <person name="Ohashi A."/>
            <person name="Parks D.H."/>
            <person name="Yamauchi T."/>
            <person name="Tyson G.W."/>
            <person name="Hugenholtz P."/>
        </authorList>
    </citation>
    <scope>NUCLEOTIDE SEQUENCE [LARGE SCALE GENOMIC DNA]</scope>
</reference>
<dbReference type="Pfam" id="PF00583">
    <property type="entry name" value="Acetyltransf_1"/>
    <property type="match status" value="1"/>
</dbReference>